<reference evidence="1 2" key="1">
    <citation type="journal article" date="2016" name="Nat. Commun.">
        <title>Thousands of microbial genomes shed light on interconnected biogeochemical processes in an aquifer system.</title>
        <authorList>
            <person name="Anantharaman K."/>
            <person name="Brown C.T."/>
            <person name="Hug L.A."/>
            <person name="Sharon I."/>
            <person name="Castelle C.J."/>
            <person name="Probst A.J."/>
            <person name="Thomas B.C."/>
            <person name="Singh A."/>
            <person name="Wilkins M.J."/>
            <person name="Karaoz U."/>
            <person name="Brodie E.L."/>
            <person name="Williams K.H."/>
            <person name="Hubbard S.S."/>
            <person name="Banfield J.F."/>
        </authorList>
    </citation>
    <scope>NUCLEOTIDE SEQUENCE [LARGE SCALE GENOMIC DNA]</scope>
</reference>
<accession>A0A1G2F5R8</accession>
<sequence length="125" mass="13687">MPMTYLKYNNQKGAVAILLTLLILSAMLIIGLGLAAIFAGEVKTSGYIRQSATAFYAADAGSEYALYKINKVEDLMNETGITLSLSSAGSSFTVKWKYEEAGADKWIESTGKYANTNRKVKIIWE</sequence>
<evidence type="ECO:0008006" key="3">
    <source>
        <dbReference type="Google" id="ProtNLM"/>
    </source>
</evidence>
<evidence type="ECO:0000313" key="2">
    <source>
        <dbReference type="Proteomes" id="UP000177725"/>
    </source>
</evidence>
<organism evidence="1 2">
    <name type="scientific">Candidatus Portnoybacteria bacterium RBG_13_41_18</name>
    <dbReference type="NCBI Taxonomy" id="1801991"/>
    <lineage>
        <taxon>Bacteria</taxon>
        <taxon>Candidatus Portnoyibacteriota</taxon>
    </lineage>
</organism>
<protein>
    <recommendedName>
        <fullName evidence="3">Type 4 fimbrial biogenesis protein PilX N-terminal domain-containing protein</fullName>
    </recommendedName>
</protein>
<proteinExistence type="predicted"/>
<dbReference type="EMBL" id="MHMV01000046">
    <property type="protein sequence ID" value="OGZ33379.1"/>
    <property type="molecule type" value="Genomic_DNA"/>
</dbReference>
<gene>
    <name evidence="1" type="ORF">A2174_00390</name>
</gene>
<dbReference type="AlphaFoldDB" id="A0A1G2F5R8"/>
<name>A0A1G2F5R8_9BACT</name>
<comment type="caution">
    <text evidence="1">The sequence shown here is derived from an EMBL/GenBank/DDBJ whole genome shotgun (WGS) entry which is preliminary data.</text>
</comment>
<evidence type="ECO:0000313" key="1">
    <source>
        <dbReference type="EMBL" id="OGZ33379.1"/>
    </source>
</evidence>
<dbReference type="Proteomes" id="UP000177725">
    <property type="component" value="Unassembled WGS sequence"/>
</dbReference>